<comment type="subcellular location">
    <subcellularLocation>
        <location evidence="1">Membrane</location>
    </subcellularLocation>
</comment>
<feature type="domain" description="RIC1 C-terminal alpha solenoid region" evidence="5">
    <location>
        <begin position="819"/>
        <end position="976"/>
    </location>
</feature>
<dbReference type="Proteomes" id="UP000007110">
    <property type="component" value="Unassembled WGS sequence"/>
</dbReference>
<sequence length="1432" mass="158385">MYFPIGWPKYLQLPNEDEDPVQCIIANRERTLFAVVTLQAVHLWQCKPCVLIVSYRRSDDSVVVLGTNCEAEWKPDSSVIAVATSGGHLLLLKVISESNQRLYGTKQSGSFHYKRDVTEADTIAVPRLKITFGATFQVTGGVACLCCLKDEMLVATCQGLLRRITWEGIGRSHLDVSIRTVPFSLDLQQSRESLLDDPSIHFKQLKYSVLLGGFAVVLSDGRAAFLTSESAKFSPKGVHAVWAPDVSNATCVAINHKFRLIVFGLANGQGIVFAVDEITGALLVSHRLTLSTSDFPEGCQAAGAVTSLRWTPEGSALILSWLKGGFSLWSTFGALLMCTLGGDFCPDPSRSKILRIQSMEWGPEGYNLWATKKSLDDKQSHDESPDTKGNLIQLSFVKSAIAMNPCMANCEHLLLQGERHIYLSCEGTVVKATSQPDLTADLPNPPVINGTSTGNAACSSNILAGNKQWHCIQIPQNYLDSNWPIKHASVDRTGHYIAVAGRYGLAHCSPSGKRWKIFGNVTQERDISVTGGLCWWKDFIIAACFNHYESREEIRVYPRASNLDNAFAFTVKVPFQVLLLNVFKDLLIVFCADYHISLFSCERKEGPSSSTATLTRIQDLSLANFVPHPSSLISLTLTSLRSESVSPKSFNQSSEAESLIINVAGRVLMLQRDRSKAPSPTNDYHDRRKSKDAEIPFVAPIILASSVESMWTTSRSSASKPHLVEALWLGCGAAGMKVWLPLFPDRSEKLHHSFLSKRIMLPFKLRIYPLAVLFEDAVVLGAANDMLSFEPMTPSVERTRRCPSLPFTTLERTTQIYLHHLLRQLLRRNLGMHALQIARSCMSLPYFSHVLELMLHEVLEEEATASEPIPDALLPRVVAFIQEFPQYLETVVHCARKTEIALWPYLFASVGNPQDLFEECLKTDNLQTAASYLIILQNLESVKASRHHATMLLDAALEHGEWSLCRDLLRFLRSIGSGELDSPRPPPPLANHHMFPLGVGMGTPASVTKPRGRHSSHSNKPGSTTDRQADQNTTEKRNSTLSRQSSMTDSGLDEYYIETILARHARKLLAAYRLKELGVMTGYLDFKLTSWLLRERMRVARVDSFVDALKRLHSDFNWPLPVIESPSSTKSLQKISPPTRALNGMHPHTDSPSSPVDLIPTTKFAGVSSMPPKPATPTPIAPVVNRHTNGSHPAGGLTLKLSRTQSMLSESTGSDTRTEEAVLKHPSAKGSDETSIGTTEASEGSLLGEGDNNLEDSFWSNNVTVDELEQFFKEVIQHGPKQSEKELRYLLKIVLDASCLEWGLLISIILRDRSSLSQVVNIASLGEIPMDVIARMREGLSFLELWADTECPGYKPLLHAMKPQASVLAEVVERAPSPTRSRSSSASEHSLNESKKHSSRGGSMGEPEPCEDEVFEEEEEEVEKEESACAIS</sequence>
<dbReference type="PANTHER" id="PTHR22746:SF10">
    <property type="entry name" value="GUANINE NUCLEOTIDE EXCHANGE FACTOR SUBUNIT RIC1"/>
    <property type="match status" value="1"/>
</dbReference>
<feature type="compositionally biased region" description="Polar residues" evidence="4">
    <location>
        <begin position="1233"/>
        <end position="1242"/>
    </location>
</feature>
<proteinExistence type="predicted"/>
<feature type="region of interest" description="Disordered" evidence="4">
    <location>
        <begin position="1000"/>
        <end position="1046"/>
    </location>
</feature>
<dbReference type="InterPro" id="IPR009771">
    <property type="entry name" value="RIC1_C"/>
</dbReference>
<dbReference type="GO" id="GO:0005829">
    <property type="term" value="C:cytosol"/>
    <property type="evidence" value="ECO:0000318"/>
    <property type="project" value="GO_Central"/>
</dbReference>
<reference evidence="6" key="2">
    <citation type="submission" date="2021-01" db="UniProtKB">
        <authorList>
            <consortium name="EnsemblMetazoa"/>
        </authorList>
    </citation>
    <scope>IDENTIFICATION</scope>
</reference>
<dbReference type="Pfam" id="PF25440">
    <property type="entry name" value="Beta-prop_RIC1_2nd"/>
    <property type="match status" value="1"/>
</dbReference>
<dbReference type="PANTHER" id="PTHR22746">
    <property type="entry name" value="RAB6A-GEF COMPLEX PARTNER PROTEIN 1"/>
    <property type="match status" value="1"/>
</dbReference>
<dbReference type="SUPFAM" id="SSF101898">
    <property type="entry name" value="NHL repeat"/>
    <property type="match status" value="1"/>
</dbReference>
<evidence type="ECO:0000256" key="1">
    <source>
        <dbReference type="ARBA" id="ARBA00004370"/>
    </source>
</evidence>
<dbReference type="GO" id="GO:0000139">
    <property type="term" value="C:Golgi membrane"/>
    <property type="evidence" value="ECO:0000318"/>
    <property type="project" value="GO_Central"/>
</dbReference>
<evidence type="ECO:0000256" key="2">
    <source>
        <dbReference type="ARBA" id="ARBA00023136"/>
    </source>
</evidence>
<feature type="region of interest" description="Disordered" evidence="4">
    <location>
        <begin position="1205"/>
        <end position="1250"/>
    </location>
</feature>
<keyword evidence="2" id="KW-0472">Membrane</keyword>
<dbReference type="GO" id="GO:0042147">
    <property type="term" value="P:retrograde transport, endosome to Golgi"/>
    <property type="evidence" value="ECO:0000318"/>
    <property type="project" value="GO_Central"/>
</dbReference>
<feature type="region of interest" description="Disordered" evidence="4">
    <location>
        <begin position="1371"/>
        <end position="1432"/>
    </location>
</feature>
<dbReference type="GO" id="GO:0034066">
    <property type="term" value="C:Ric1-Rgp1 guanyl-nucleotide exchange factor complex"/>
    <property type="evidence" value="ECO:0000318"/>
    <property type="project" value="GO_Central"/>
</dbReference>
<dbReference type="RefSeq" id="XP_030852623.1">
    <property type="nucleotide sequence ID" value="XM_030996763.1"/>
</dbReference>
<dbReference type="GeneID" id="593883"/>
<dbReference type="GO" id="GO:0006886">
    <property type="term" value="P:intracellular protein transport"/>
    <property type="evidence" value="ECO:0000318"/>
    <property type="project" value="GO_Central"/>
</dbReference>
<protein>
    <recommendedName>
        <fullName evidence="3">Protein RIC1 homolog</fullName>
    </recommendedName>
</protein>
<dbReference type="KEGG" id="spu:593883"/>
<evidence type="ECO:0000256" key="4">
    <source>
        <dbReference type="SAM" id="MobiDB-lite"/>
    </source>
</evidence>
<dbReference type="Pfam" id="PF07064">
    <property type="entry name" value="RIC1"/>
    <property type="match status" value="1"/>
</dbReference>
<keyword evidence="7" id="KW-1185">Reference proteome</keyword>
<dbReference type="OrthoDB" id="67540at2759"/>
<dbReference type="FunCoup" id="A0A7M7PKL6">
    <property type="interactions" value="2118"/>
</dbReference>
<feature type="compositionally biased region" description="Polar residues" evidence="4">
    <location>
        <begin position="1205"/>
        <end position="1215"/>
    </location>
</feature>
<reference evidence="7" key="1">
    <citation type="submission" date="2015-02" db="EMBL/GenBank/DDBJ databases">
        <title>Genome sequencing for Strongylocentrotus purpuratus.</title>
        <authorList>
            <person name="Murali S."/>
            <person name="Liu Y."/>
            <person name="Vee V."/>
            <person name="English A."/>
            <person name="Wang M."/>
            <person name="Skinner E."/>
            <person name="Han Y."/>
            <person name="Muzny D.M."/>
            <person name="Worley K.C."/>
            <person name="Gibbs R.A."/>
        </authorList>
    </citation>
    <scope>NUCLEOTIDE SEQUENCE</scope>
</reference>
<evidence type="ECO:0000313" key="7">
    <source>
        <dbReference type="Proteomes" id="UP000007110"/>
    </source>
</evidence>
<accession>A0A7M7PKL6</accession>
<dbReference type="InterPro" id="IPR040096">
    <property type="entry name" value="Ric1"/>
</dbReference>
<feature type="compositionally biased region" description="Basic and acidic residues" evidence="4">
    <location>
        <begin position="1027"/>
        <end position="1038"/>
    </location>
</feature>
<feature type="compositionally biased region" description="Acidic residues" evidence="4">
    <location>
        <begin position="1408"/>
        <end position="1424"/>
    </location>
</feature>
<evidence type="ECO:0000259" key="5">
    <source>
        <dbReference type="Pfam" id="PF07064"/>
    </source>
</evidence>
<evidence type="ECO:0000313" key="6">
    <source>
        <dbReference type="EnsemblMetazoa" id="XP_030852623"/>
    </source>
</evidence>
<name>A0A7M7PKL6_STRPU</name>
<dbReference type="CTD" id="57589"/>
<organism evidence="6 7">
    <name type="scientific">Strongylocentrotus purpuratus</name>
    <name type="common">Purple sea urchin</name>
    <dbReference type="NCBI Taxonomy" id="7668"/>
    <lineage>
        <taxon>Eukaryota</taxon>
        <taxon>Metazoa</taxon>
        <taxon>Echinodermata</taxon>
        <taxon>Eleutherozoa</taxon>
        <taxon>Echinozoa</taxon>
        <taxon>Echinoidea</taxon>
        <taxon>Euechinoidea</taxon>
        <taxon>Echinacea</taxon>
        <taxon>Camarodonta</taxon>
        <taxon>Echinidea</taxon>
        <taxon>Strongylocentrotidae</taxon>
        <taxon>Strongylocentrotus</taxon>
    </lineage>
</organism>
<evidence type="ECO:0000256" key="3">
    <source>
        <dbReference type="ARBA" id="ARBA00029879"/>
    </source>
</evidence>
<dbReference type="EnsemblMetazoa" id="XM_030996763">
    <property type="protein sequence ID" value="XP_030852623"/>
    <property type="gene ID" value="LOC593883"/>
</dbReference>
<feature type="compositionally biased region" description="Low complexity" evidence="4">
    <location>
        <begin position="1374"/>
        <end position="1387"/>
    </location>
</feature>
<dbReference type="InParanoid" id="A0A7M7PKL6"/>
<dbReference type="OMA" id="MVYDRAM"/>